<evidence type="ECO:0000313" key="1">
    <source>
        <dbReference type="EMBL" id="ESA20067.1"/>
    </source>
</evidence>
<dbReference type="EMBL" id="KI277689">
    <property type="protein sequence ID" value="ESA20067.1"/>
    <property type="molecule type" value="Genomic_DNA"/>
</dbReference>
<dbReference type="InterPro" id="IPR052945">
    <property type="entry name" value="Mitotic_Regulator"/>
</dbReference>
<dbReference type="SMART" id="SM00671">
    <property type="entry name" value="SEL1"/>
    <property type="match status" value="2"/>
</dbReference>
<dbReference type="InterPro" id="IPR011990">
    <property type="entry name" value="TPR-like_helical_dom_sf"/>
</dbReference>
<proteinExistence type="predicted"/>
<dbReference type="PANTHER" id="PTHR43628:SF1">
    <property type="entry name" value="CHITIN SYNTHASE REGULATORY FACTOR 2-RELATED"/>
    <property type="match status" value="1"/>
</dbReference>
<sequence length="146" mass="15944">AADLGNAVGINNLGIGTDIDEKKAFELYQKAADLGNANGINNLGYCYQYGSGTIIDEEKAFELYQKSADLGNSAARYNLAFMLTTALVHTPVVIYRKTFRSFWPVKSLGRPDLGLSLKVPIASLHCLILITVDCEIFSLSTTYREG</sequence>
<reference evidence="1" key="1">
    <citation type="submission" date="2013-07" db="EMBL/GenBank/DDBJ databases">
        <title>The genome of an arbuscular mycorrhizal fungus provides insights into the evolution of the oldest plant symbiosis.</title>
        <authorList>
            <consortium name="DOE Joint Genome Institute"/>
            <person name="Tisserant E."/>
            <person name="Malbreil M."/>
            <person name="Kuo A."/>
            <person name="Kohler A."/>
            <person name="Symeonidi A."/>
            <person name="Balestrini R."/>
            <person name="Charron P."/>
            <person name="Duensing N."/>
            <person name="Frei-dit-Frey N."/>
            <person name="Gianinazzi-Pearson V."/>
            <person name="Gilbert B."/>
            <person name="Handa Y."/>
            <person name="Hijri M."/>
            <person name="Kaul R."/>
            <person name="Kawaguchi M."/>
            <person name="Krajinski F."/>
            <person name="Lammers P."/>
            <person name="Lapierre D."/>
            <person name="Masclaux F.G."/>
            <person name="Murat C."/>
            <person name="Morin E."/>
            <person name="Ndikumana S."/>
            <person name="Pagni M."/>
            <person name="Petitpierre D."/>
            <person name="Requena N."/>
            <person name="Rosikiewicz P."/>
            <person name="Riley R."/>
            <person name="Saito K."/>
            <person name="San Clemente H."/>
            <person name="Shapiro H."/>
            <person name="van Tuinen D."/>
            <person name="Becard G."/>
            <person name="Bonfante P."/>
            <person name="Paszkowski U."/>
            <person name="Shachar-Hill Y."/>
            <person name="Young J.P."/>
            <person name="Sanders I.R."/>
            <person name="Henrissat B."/>
            <person name="Rensing S.A."/>
            <person name="Grigoriev I.V."/>
            <person name="Corradi N."/>
            <person name="Roux C."/>
            <person name="Martin F."/>
        </authorList>
    </citation>
    <scope>NUCLEOTIDE SEQUENCE</scope>
    <source>
        <strain evidence="1">DAOM 197198</strain>
    </source>
</reference>
<dbReference type="Pfam" id="PF08238">
    <property type="entry name" value="Sel1"/>
    <property type="match status" value="2"/>
</dbReference>
<organism evidence="1">
    <name type="scientific">Rhizophagus irregularis (strain DAOM 181602 / DAOM 197198 / MUCL 43194)</name>
    <name type="common">Arbuscular mycorrhizal fungus</name>
    <name type="synonym">Glomus intraradices</name>
    <dbReference type="NCBI Taxonomy" id="747089"/>
    <lineage>
        <taxon>Eukaryota</taxon>
        <taxon>Fungi</taxon>
        <taxon>Fungi incertae sedis</taxon>
        <taxon>Mucoromycota</taxon>
        <taxon>Glomeromycotina</taxon>
        <taxon>Glomeromycetes</taxon>
        <taxon>Glomerales</taxon>
        <taxon>Glomeraceae</taxon>
        <taxon>Rhizophagus</taxon>
    </lineage>
</organism>
<protein>
    <recommendedName>
        <fullName evidence="2">HCP-like protein</fullName>
    </recommendedName>
</protein>
<evidence type="ECO:0008006" key="2">
    <source>
        <dbReference type="Google" id="ProtNLM"/>
    </source>
</evidence>
<name>U9UK75_RHIID</name>
<dbReference type="SUPFAM" id="SSF81901">
    <property type="entry name" value="HCP-like"/>
    <property type="match status" value="1"/>
</dbReference>
<dbReference type="InterPro" id="IPR006597">
    <property type="entry name" value="Sel1-like"/>
</dbReference>
<gene>
    <name evidence="1" type="ORF">GLOINDRAFT_18931</name>
</gene>
<dbReference type="HOGENOM" id="CLU_1781969_0_0_1"/>
<feature type="non-terminal residue" evidence="1">
    <location>
        <position position="1"/>
    </location>
</feature>
<dbReference type="PANTHER" id="PTHR43628">
    <property type="entry name" value="ACTIVATOR OF C KINASE PROTEIN 1-RELATED"/>
    <property type="match status" value="1"/>
</dbReference>
<accession>U9UK75</accession>
<dbReference type="Gene3D" id="1.25.40.10">
    <property type="entry name" value="Tetratricopeptide repeat domain"/>
    <property type="match status" value="1"/>
</dbReference>
<dbReference type="AlphaFoldDB" id="U9UK75"/>
<dbReference type="eggNOG" id="KOG1550">
    <property type="taxonomic scope" value="Eukaryota"/>
</dbReference>